<evidence type="ECO:0000313" key="11">
    <source>
        <dbReference type="Proteomes" id="UP001208017"/>
    </source>
</evidence>
<keyword evidence="6" id="KW-0862">Zinc</keyword>
<evidence type="ECO:0000256" key="8">
    <source>
        <dbReference type="SAM" id="SignalP"/>
    </source>
</evidence>
<comment type="caution">
    <text evidence="10">The sequence shown here is derived from an EMBL/GenBank/DDBJ whole genome shotgun (WGS) entry which is preliminary data.</text>
</comment>
<evidence type="ECO:0000313" key="10">
    <source>
        <dbReference type="EMBL" id="MCX7571531.1"/>
    </source>
</evidence>
<keyword evidence="11" id="KW-1185">Reference proteome</keyword>
<feature type="chain" id="PRO_5045406837" description="Phospholipase C" evidence="8">
    <location>
        <begin position="30"/>
        <end position="273"/>
    </location>
</feature>
<keyword evidence="3" id="KW-0479">Metal-binding</keyword>
<dbReference type="InterPro" id="IPR029002">
    <property type="entry name" value="PLPC/GPLD1"/>
</dbReference>
<sequence>MSNNRMKLLTVLSLTAPAMLFATTSSALAWSADDAHLPAKSTHLFIASNAVEILKHSADPSIKLAGDTMEQYRQDWEQGLYDADHMNPYYDSYTFTSHFYDPDTMTNYAGLSYPTARQAGSKYFKMAGDHYKMGNLQSAFYYLGVSLHFFTDLTQPMHAANFSNLNHGAPGYHSKFEEYATQIQSHAAVTSGLPTQLATNDPEQWLHLTAKESKSHFPEIYNSEIQGWFWDATFSQWAADQWRAAVTAPTKQRLTAAQQHTAGFAYLWWQTYR</sequence>
<evidence type="ECO:0000256" key="7">
    <source>
        <dbReference type="ARBA" id="ARBA00031285"/>
    </source>
</evidence>
<evidence type="ECO:0000256" key="5">
    <source>
        <dbReference type="ARBA" id="ARBA00022801"/>
    </source>
</evidence>
<dbReference type="SUPFAM" id="SSF48537">
    <property type="entry name" value="Phospholipase C/P1 nuclease"/>
    <property type="match status" value="1"/>
</dbReference>
<dbReference type="Proteomes" id="UP001208017">
    <property type="component" value="Unassembled WGS sequence"/>
</dbReference>
<dbReference type="RefSeq" id="WP_267152779.1">
    <property type="nucleotide sequence ID" value="NZ_JAPMLT010000011.1"/>
</dbReference>
<evidence type="ECO:0000256" key="3">
    <source>
        <dbReference type="ARBA" id="ARBA00022723"/>
    </source>
</evidence>
<name>A0ABT3X3R0_9BACL</name>
<evidence type="ECO:0000256" key="2">
    <source>
        <dbReference type="ARBA" id="ARBA00018391"/>
    </source>
</evidence>
<dbReference type="Gene3D" id="1.10.575.10">
    <property type="entry name" value="P1 Nuclease"/>
    <property type="match status" value="1"/>
</dbReference>
<dbReference type="EC" id="3.1.4.3" evidence="1"/>
<dbReference type="SMART" id="SM00770">
    <property type="entry name" value="Zn_dep_PLPC"/>
    <property type="match status" value="1"/>
</dbReference>
<dbReference type="CDD" id="cd11009">
    <property type="entry name" value="Zn_dep_PLPC"/>
    <property type="match status" value="1"/>
</dbReference>
<keyword evidence="5" id="KW-0378">Hydrolase</keyword>
<organism evidence="10 11">
    <name type="scientific">Tumebacillus lacus</name>
    <dbReference type="NCBI Taxonomy" id="2995335"/>
    <lineage>
        <taxon>Bacteria</taxon>
        <taxon>Bacillati</taxon>
        <taxon>Bacillota</taxon>
        <taxon>Bacilli</taxon>
        <taxon>Bacillales</taxon>
        <taxon>Alicyclobacillaceae</taxon>
        <taxon>Tumebacillus</taxon>
    </lineage>
</organism>
<gene>
    <name evidence="10" type="ORF">OS242_16400</name>
</gene>
<evidence type="ECO:0000256" key="4">
    <source>
        <dbReference type="ARBA" id="ARBA00022729"/>
    </source>
</evidence>
<protein>
    <recommendedName>
        <fullName evidence="2">Phospholipase C</fullName>
        <ecNumber evidence="1">3.1.4.3</ecNumber>
    </recommendedName>
    <alternativeName>
        <fullName evidence="7">Phosphatidylcholine cholinephosphohydrolase</fullName>
    </alternativeName>
</protein>
<dbReference type="EMBL" id="JAPMLT010000011">
    <property type="protein sequence ID" value="MCX7571531.1"/>
    <property type="molecule type" value="Genomic_DNA"/>
</dbReference>
<dbReference type="PRINTS" id="PR00479">
    <property type="entry name" value="PRPHPHLPASEC"/>
</dbReference>
<reference evidence="10 11" key="1">
    <citation type="submission" date="2022-11" db="EMBL/GenBank/DDBJ databases">
        <title>Study of microbial diversity in lake waters.</title>
        <authorList>
            <person name="Zhang J."/>
        </authorList>
    </citation>
    <scope>NUCLEOTIDE SEQUENCE [LARGE SCALE GENOMIC DNA]</scope>
    <source>
        <strain evidence="10 11">DT12</strain>
    </source>
</reference>
<evidence type="ECO:0000259" key="9">
    <source>
        <dbReference type="PROSITE" id="PS51346"/>
    </source>
</evidence>
<accession>A0ABT3X3R0</accession>
<feature type="domain" description="Zn-dependent PLC" evidence="9">
    <location>
        <begin position="27"/>
        <end position="273"/>
    </location>
</feature>
<feature type="signal peptide" evidence="8">
    <location>
        <begin position="1"/>
        <end position="29"/>
    </location>
</feature>
<dbReference type="InterPro" id="IPR008947">
    <property type="entry name" value="PLipase_C/P1_nuclease_dom_sf"/>
</dbReference>
<dbReference type="InterPro" id="IPR001531">
    <property type="entry name" value="Zn_PLipaseC"/>
</dbReference>
<keyword evidence="4 8" id="KW-0732">Signal</keyword>
<evidence type="ECO:0000256" key="1">
    <source>
        <dbReference type="ARBA" id="ARBA00012018"/>
    </source>
</evidence>
<dbReference type="PROSITE" id="PS51346">
    <property type="entry name" value="PROKAR_ZN_DEPEND_PLPC_2"/>
    <property type="match status" value="1"/>
</dbReference>
<dbReference type="Pfam" id="PF00882">
    <property type="entry name" value="Zn_dep_PLPC"/>
    <property type="match status" value="1"/>
</dbReference>
<proteinExistence type="predicted"/>
<evidence type="ECO:0000256" key="6">
    <source>
        <dbReference type="ARBA" id="ARBA00022833"/>
    </source>
</evidence>